<comment type="subunit">
    <text evidence="8">Homodimer.</text>
</comment>
<keyword evidence="5 8" id="KW-0547">Nucleotide-binding</keyword>
<keyword evidence="8" id="KW-0963">Cytoplasm</keyword>
<comment type="similarity">
    <text evidence="2 8">Belongs to the pantothenate synthetase family.</text>
</comment>
<evidence type="ECO:0000256" key="1">
    <source>
        <dbReference type="ARBA" id="ARBA00004990"/>
    </source>
</evidence>
<evidence type="ECO:0000256" key="4">
    <source>
        <dbReference type="ARBA" id="ARBA00022655"/>
    </source>
</evidence>
<dbReference type="FunFam" id="3.40.50.620:FF:000013">
    <property type="entry name" value="Pantothenate synthetase"/>
    <property type="match status" value="1"/>
</dbReference>
<dbReference type="NCBIfam" id="TIGR00125">
    <property type="entry name" value="cyt_tran_rel"/>
    <property type="match status" value="1"/>
</dbReference>
<dbReference type="PANTHER" id="PTHR21299">
    <property type="entry name" value="CYTIDYLATE KINASE/PANTOATE-BETA-ALANINE LIGASE"/>
    <property type="match status" value="1"/>
</dbReference>
<dbReference type="GO" id="GO:0015940">
    <property type="term" value="P:pantothenate biosynthetic process"/>
    <property type="evidence" value="ECO:0007669"/>
    <property type="project" value="UniProtKB-UniRule"/>
</dbReference>
<comment type="caution">
    <text evidence="9">The sequence shown here is derived from an EMBL/GenBank/DDBJ whole genome shotgun (WGS) entry which is preliminary data.</text>
</comment>
<dbReference type="PANTHER" id="PTHR21299:SF1">
    <property type="entry name" value="PANTOATE--BETA-ALANINE LIGASE"/>
    <property type="match status" value="1"/>
</dbReference>
<accession>A0A497E638</accession>
<dbReference type="InterPro" id="IPR042176">
    <property type="entry name" value="Pantoate_ligase_C"/>
</dbReference>
<feature type="binding site" evidence="8">
    <location>
        <begin position="29"/>
        <end position="36"/>
    </location>
    <ligand>
        <name>ATP</name>
        <dbReference type="ChEBI" id="CHEBI:30616"/>
    </ligand>
</feature>
<dbReference type="Gene3D" id="3.30.1300.10">
    <property type="entry name" value="Pantoate-beta-alanine ligase, C-terminal domain"/>
    <property type="match status" value="1"/>
</dbReference>
<dbReference type="AlphaFoldDB" id="A0A497E638"/>
<dbReference type="InterPro" id="IPR004821">
    <property type="entry name" value="Cyt_trans-like"/>
</dbReference>
<comment type="miscellaneous">
    <text evidence="8">The reaction proceeds by a bi uni uni bi ping pong mechanism.</text>
</comment>
<evidence type="ECO:0000256" key="7">
    <source>
        <dbReference type="ARBA" id="ARBA00048258"/>
    </source>
</evidence>
<evidence type="ECO:0000256" key="2">
    <source>
        <dbReference type="ARBA" id="ARBA00009256"/>
    </source>
</evidence>
<feature type="binding site" evidence="8">
    <location>
        <position position="153"/>
    </location>
    <ligand>
        <name>(R)-pantoate</name>
        <dbReference type="ChEBI" id="CHEBI:15980"/>
    </ligand>
</feature>
<evidence type="ECO:0000313" key="10">
    <source>
        <dbReference type="Proteomes" id="UP000279422"/>
    </source>
</evidence>
<keyword evidence="4 8" id="KW-0566">Pantothenate biosynthesis</keyword>
<dbReference type="GO" id="GO:0004592">
    <property type="term" value="F:pantoate-beta-alanine ligase activity"/>
    <property type="evidence" value="ECO:0007669"/>
    <property type="project" value="UniProtKB-UniRule"/>
</dbReference>
<feature type="binding site" evidence="8">
    <location>
        <position position="176"/>
    </location>
    <ligand>
        <name>ATP</name>
        <dbReference type="ChEBI" id="CHEBI:30616"/>
    </ligand>
</feature>
<dbReference type="NCBIfam" id="TIGR00018">
    <property type="entry name" value="panC"/>
    <property type="match status" value="1"/>
</dbReference>
<dbReference type="UniPathway" id="UPA00028">
    <property type="reaction ID" value="UER00005"/>
</dbReference>
<name>A0A497E638_UNCAE</name>
<keyword evidence="6 8" id="KW-0067">ATP-binding</keyword>
<evidence type="ECO:0000313" key="9">
    <source>
        <dbReference type="EMBL" id="RLE10794.1"/>
    </source>
</evidence>
<dbReference type="InterPro" id="IPR003721">
    <property type="entry name" value="Pantoate_ligase"/>
</dbReference>
<feature type="binding site" evidence="8">
    <location>
        <position position="60"/>
    </location>
    <ligand>
        <name>beta-alanine</name>
        <dbReference type="ChEBI" id="CHEBI:57966"/>
    </ligand>
</feature>
<dbReference type="Pfam" id="PF02569">
    <property type="entry name" value="Pantoate_ligase"/>
    <property type="match status" value="1"/>
</dbReference>
<evidence type="ECO:0000256" key="5">
    <source>
        <dbReference type="ARBA" id="ARBA00022741"/>
    </source>
</evidence>
<protein>
    <recommendedName>
        <fullName evidence="8">Pantothenate synthetase</fullName>
        <shortName evidence="8">PS</shortName>
        <ecNumber evidence="8">6.3.2.1</ecNumber>
    </recommendedName>
    <alternativeName>
        <fullName evidence="8">Pantoate--beta-alanine ligase</fullName>
    </alternativeName>
    <alternativeName>
        <fullName evidence="8">Pantoate-activating enzyme</fullName>
    </alternativeName>
</protein>
<feature type="binding site" evidence="8">
    <location>
        <position position="60"/>
    </location>
    <ligand>
        <name>(R)-pantoate</name>
        <dbReference type="ChEBI" id="CHEBI:15980"/>
    </ligand>
</feature>
<dbReference type="HAMAP" id="MF_00158">
    <property type="entry name" value="PanC"/>
    <property type="match status" value="1"/>
</dbReference>
<feature type="active site" description="Proton donor" evidence="8">
    <location>
        <position position="36"/>
    </location>
</feature>
<proteinExistence type="inferred from homology"/>
<dbReference type="GO" id="GO:0005524">
    <property type="term" value="F:ATP binding"/>
    <property type="evidence" value="ECO:0007669"/>
    <property type="project" value="UniProtKB-KW"/>
</dbReference>
<dbReference type="Proteomes" id="UP000279422">
    <property type="component" value="Unassembled WGS sequence"/>
</dbReference>
<reference evidence="9 10" key="1">
    <citation type="submission" date="2018-06" db="EMBL/GenBank/DDBJ databases">
        <title>Extensive metabolic versatility and redundancy in microbially diverse, dynamic hydrothermal sediments.</title>
        <authorList>
            <person name="Dombrowski N."/>
            <person name="Teske A."/>
            <person name="Baker B.J."/>
        </authorList>
    </citation>
    <scope>NUCLEOTIDE SEQUENCE [LARGE SCALE GENOMIC DNA]</scope>
    <source>
        <strain evidence="9">B47_G16</strain>
    </source>
</reference>
<evidence type="ECO:0000256" key="8">
    <source>
        <dbReference type="HAMAP-Rule" id="MF_00158"/>
    </source>
</evidence>
<feature type="binding site" evidence="8">
    <location>
        <begin position="184"/>
        <end position="187"/>
    </location>
    <ligand>
        <name>ATP</name>
        <dbReference type="ChEBI" id="CHEBI:30616"/>
    </ligand>
</feature>
<dbReference type="SUPFAM" id="SSF52374">
    <property type="entry name" value="Nucleotidylyl transferase"/>
    <property type="match status" value="1"/>
</dbReference>
<comment type="function">
    <text evidence="8">Catalyzes the condensation of pantoate with beta-alanine in an ATP-dependent reaction via a pantoyl-adenylate intermediate.</text>
</comment>
<dbReference type="InterPro" id="IPR014729">
    <property type="entry name" value="Rossmann-like_a/b/a_fold"/>
</dbReference>
<dbReference type="EC" id="6.3.2.1" evidence="8"/>
<organism evidence="9 10">
    <name type="scientific">Aerophobetes bacterium</name>
    <dbReference type="NCBI Taxonomy" id="2030807"/>
    <lineage>
        <taxon>Bacteria</taxon>
        <taxon>Candidatus Aerophobota</taxon>
    </lineage>
</organism>
<evidence type="ECO:0000256" key="6">
    <source>
        <dbReference type="ARBA" id="ARBA00022840"/>
    </source>
</evidence>
<dbReference type="CDD" id="cd00560">
    <property type="entry name" value="PanC"/>
    <property type="match status" value="1"/>
</dbReference>
<keyword evidence="3 8" id="KW-0436">Ligase</keyword>
<comment type="subcellular location">
    <subcellularLocation>
        <location evidence="8">Cytoplasm</location>
    </subcellularLocation>
</comment>
<dbReference type="GO" id="GO:0005829">
    <property type="term" value="C:cytosol"/>
    <property type="evidence" value="ECO:0007669"/>
    <property type="project" value="TreeGrafter"/>
</dbReference>
<dbReference type="Gene3D" id="3.40.50.620">
    <property type="entry name" value="HUPs"/>
    <property type="match status" value="1"/>
</dbReference>
<dbReference type="FunFam" id="3.30.1300.10:FF:000001">
    <property type="entry name" value="Pantothenate synthetase"/>
    <property type="match status" value="1"/>
</dbReference>
<comment type="catalytic activity">
    <reaction evidence="7 8">
        <text>(R)-pantoate + beta-alanine + ATP = (R)-pantothenate + AMP + diphosphate + H(+)</text>
        <dbReference type="Rhea" id="RHEA:10912"/>
        <dbReference type="ChEBI" id="CHEBI:15378"/>
        <dbReference type="ChEBI" id="CHEBI:15980"/>
        <dbReference type="ChEBI" id="CHEBI:29032"/>
        <dbReference type="ChEBI" id="CHEBI:30616"/>
        <dbReference type="ChEBI" id="CHEBI:33019"/>
        <dbReference type="ChEBI" id="CHEBI:57966"/>
        <dbReference type="ChEBI" id="CHEBI:456215"/>
        <dbReference type="EC" id="6.3.2.1"/>
    </reaction>
</comment>
<comment type="pathway">
    <text evidence="1 8">Cofactor biosynthesis; (R)-pantothenate biosynthesis; (R)-pantothenate from (R)-pantoate and beta-alanine: step 1/1.</text>
</comment>
<dbReference type="EMBL" id="QMPZ01000002">
    <property type="protein sequence ID" value="RLE10794.1"/>
    <property type="molecule type" value="Genomic_DNA"/>
</dbReference>
<sequence>MRLIRKIDEMRKYVRERKNKKLIGFVPTMGYLHEGHLSLIRKARRECDEVIVSIFVNPTQFGRGEDYHSYPRDLKRDIALSEKEKVDVIFAPSVEEMYPEGYSTFVQVEGRLSSVLEGASRPGHFRGVCTVLVKLFNIINPDISFFGEKDFQQALIVKKMVEDLNIDTRIVLLPTVREEDGLAMSSRNSYFNEEERKAAIILYRSLKKAKEWIDQGERNSSRIIQKMKDFIAKEPLARIDYIAIVDSKSLEEVEQVERGNLIALAVYIGKVRLIDNMRV</sequence>
<gene>
    <name evidence="8" type="primary">panC</name>
    <name evidence="9" type="ORF">DRJ00_00455</name>
</gene>
<feature type="binding site" evidence="8">
    <location>
        <begin position="147"/>
        <end position="150"/>
    </location>
    <ligand>
        <name>ATP</name>
        <dbReference type="ChEBI" id="CHEBI:30616"/>
    </ligand>
</feature>
<evidence type="ECO:0000256" key="3">
    <source>
        <dbReference type="ARBA" id="ARBA00022598"/>
    </source>
</evidence>